<gene>
    <name evidence="2" type="ORF">BB561_005241</name>
</gene>
<dbReference type="Proteomes" id="UP000245383">
    <property type="component" value="Unassembled WGS sequence"/>
</dbReference>
<reference evidence="2 3" key="1">
    <citation type="journal article" date="2018" name="MBio">
        <title>Comparative Genomics Reveals the Core Gene Toolbox for the Fungus-Insect Symbiosis.</title>
        <authorList>
            <person name="Wang Y."/>
            <person name="Stata M."/>
            <person name="Wang W."/>
            <person name="Stajich J.E."/>
            <person name="White M.M."/>
            <person name="Moncalvo J.M."/>
        </authorList>
    </citation>
    <scope>NUCLEOTIDE SEQUENCE [LARGE SCALE GENOMIC DNA]</scope>
    <source>
        <strain evidence="2 3">SWE-8-4</strain>
    </source>
</reference>
<dbReference type="OrthoDB" id="5592206at2759"/>
<evidence type="ECO:0000313" key="2">
    <source>
        <dbReference type="EMBL" id="PVU89653.1"/>
    </source>
</evidence>
<protein>
    <submittedName>
        <fullName evidence="2">Uncharacterized protein</fullName>
    </submittedName>
</protein>
<accession>A0A2T9YBD4</accession>
<keyword evidence="1" id="KW-0472">Membrane</keyword>
<organism evidence="2 3">
    <name type="scientific">Smittium simulii</name>
    <dbReference type="NCBI Taxonomy" id="133385"/>
    <lineage>
        <taxon>Eukaryota</taxon>
        <taxon>Fungi</taxon>
        <taxon>Fungi incertae sedis</taxon>
        <taxon>Zoopagomycota</taxon>
        <taxon>Kickxellomycotina</taxon>
        <taxon>Harpellomycetes</taxon>
        <taxon>Harpellales</taxon>
        <taxon>Legeriomycetaceae</taxon>
        <taxon>Smittium</taxon>
    </lineage>
</organism>
<comment type="caution">
    <text evidence="2">The sequence shown here is derived from an EMBL/GenBank/DDBJ whole genome shotgun (WGS) entry which is preliminary data.</text>
</comment>
<name>A0A2T9YBD4_9FUNG</name>
<dbReference type="PROSITE" id="PS51257">
    <property type="entry name" value="PROKAR_LIPOPROTEIN"/>
    <property type="match status" value="1"/>
</dbReference>
<sequence length="724" mass="82350">MVFKNLDLKNLSFFISVGSITIFTLLFACGFALVSLIRKYGENLPKIVFVTGNKRVPEDEIEDKRAFLRLQFRRNYKFIEAWFGNLKIFLFKFSAIKGVLQLEQNNYVERLVPATFYVSSACNNLYGIQNSSSDIHPKELWSVFLKFAAVGKNWFNFTSSDVEVDYVKAVSSWSCTFADRALLGMYTSQLEKDTLICIDTGKMLRESVLYSAIAPIVDPSDPEFEPLAQAFTKLTDVSHWALGTLGYLNVSIMKLFLKWLMSSEITLVRNLVNKIMSRASPDSSEFKLYNSNKKLFQDQVIYNIITFNSETASHLITSFYDIATHPTLRKQLRQEQTTISLHIDKITVDDPLTQMKLFDLEHIDDIEPSTFQLDINQGPIAGSVDINEPAAILNFSQTFRDQSNLYSYNDSLSQDVPDSTVDSQSCSQNDAASVNNLSTVSSKFTFATENTNELTSNSIPRSHTDFSSNTDDINNHKGLGIESDLINIKNQQGFNPLGVNEYPLNVSGAGYNMLEKCQVYYNTTTELNFLTLNMVRNFSLLNACILESYRVCPPTCSQIWVVKKDISSAFTKHLTLLLSETNTLKRGNILSFCSAAVYELQESATSSDSKVEIEPTREEYSYASTSATNDSEAEQVATPISSYDNFNPIDNWETNYKFQYELHSVLGRNRSYTYDFIRVLLSHLLIRTDFSTFEWGKPKTKDNFLLFTSLYNSSLMFRLQRKFK</sequence>
<dbReference type="EMBL" id="MBFR01000304">
    <property type="protein sequence ID" value="PVU89653.1"/>
    <property type="molecule type" value="Genomic_DNA"/>
</dbReference>
<keyword evidence="1" id="KW-0812">Transmembrane</keyword>
<feature type="transmembrane region" description="Helical" evidence="1">
    <location>
        <begin position="12"/>
        <end position="37"/>
    </location>
</feature>
<keyword evidence="3" id="KW-1185">Reference proteome</keyword>
<dbReference type="AlphaFoldDB" id="A0A2T9YBD4"/>
<keyword evidence="1" id="KW-1133">Transmembrane helix</keyword>
<proteinExistence type="predicted"/>
<evidence type="ECO:0000313" key="3">
    <source>
        <dbReference type="Proteomes" id="UP000245383"/>
    </source>
</evidence>
<evidence type="ECO:0000256" key="1">
    <source>
        <dbReference type="SAM" id="Phobius"/>
    </source>
</evidence>